<dbReference type="SUPFAM" id="SSF52540">
    <property type="entry name" value="P-loop containing nucleoside triphosphate hydrolases"/>
    <property type="match status" value="1"/>
</dbReference>
<dbReference type="GO" id="GO:0016887">
    <property type="term" value="F:ATP hydrolysis activity"/>
    <property type="evidence" value="ECO:0007669"/>
    <property type="project" value="InterPro"/>
</dbReference>
<dbReference type="CDD" id="cd02035">
    <property type="entry name" value="ArsA"/>
    <property type="match status" value="1"/>
</dbReference>
<dbReference type="GO" id="GO:0005524">
    <property type="term" value="F:ATP binding"/>
    <property type="evidence" value="ECO:0007669"/>
    <property type="project" value="InterPro"/>
</dbReference>
<feature type="region of interest" description="Disordered" evidence="2">
    <location>
        <begin position="324"/>
        <end position="347"/>
    </location>
</feature>
<dbReference type="EMBL" id="JACHBQ010000001">
    <property type="protein sequence ID" value="MBB5639678.1"/>
    <property type="molecule type" value="Genomic_DNA"/>
</dbReference>
<evidence type="ECO:0000256" key="2">
    <source>
        <dbReference type="SAM" id="MobiDB-lite"/>
    </source>
</evidence>
<gene>
    <name evidence="4" type="ORF">BJ997_000226</name>
</gene>
<reference evidence="4 5" key="1">
    <citation type="submission" date="2020-08" db="EMBL/GenBank/DDBJ databases">
        <title>Sequencing the genomes of 1000 actinobacteria strains.</title>
        <authorList>
            <person name="Klenk H.-P."/>
        </authorList>
    </citation>
    <scope>NUCLEOTIDE SEQUENCE [LARGE SCALE GENOMIC DNA]</scope>
    <source>
        <strain evidence="4 5">DSM 21065</strain>
    </source>
</reference>
<evidence type="ECO:0000313" key="5">
    <source>
        <dbReference type="Proteomes" id="UP000561726"/>
    </source>
</evidence>
<comment type="similarity">
    <text evidence="1">Belongs to the arsA ATPase family.</text>
</comment>
<proteinExistence type="inferred from homology"/>
<dbReference type="NCBIfam" id="TIGR00345">
    <property type="entry name" value="GET3_arsA_TRC40"/>
    <property type="match status" value="1"/>
</dbReference>
<name>A0A7W8ZT29_9MICO</name>
<comment type="caution">
    <text evidence="4">The sequence shown here is derived from an EMBL/GenBank/DDBJ whole genome shotgun (WGS) entry which is preliminary data.</text>
</comment>
<accession>A0A7W8ZT29</accession>
<dbReference type="InterPro" id="IPR016300">
    <property type="entry name" value="ATPase_ArsA/GET3"/>
</dbReference>
<feature type="compositionally biased region" description="Low complexity" evidence="2">
    <location>
        <begin position="325"/>
        <end position="336"/>
    </location>
</feature>
<dbReference type="Proteomes" id="UP000561726">
    <property type="component" value="Unassembled WGS sequence"/>
</dbReference>
<dbReference type="PANTHER" id="PTHR10803">
    <property type="entry name" value="ARSENICAL PUMP-DRIVING ATPASE ARSENITE-TRANSLOCATING ATPASE"/>
    <property type="match status" value="1"/>
</dbReference>
<sequence length="347" mass="36923">MLLTLAGERRVLFVGGKGGVGKTSVASALALARARDGGRVLLVSTDPAHNLGHIWDTTLSDAAARVFTASDGYVDAVEIDPQANIERHFTAVSATMMKLLPERLHRSAQAHLDLAKTAPGSHESAVLERIAELLAVGIDSYDLVVFDTAPSGHTLHLLSLPRKLAGWTESLLASRSRSDRFAAAVRGLVGGEDPEAAGDAQLRRTLIARRDRFARMNTTITDRAVTGFVIVTIAERMPVAESLGIVRQLHGLGVDVAALVVNRRSPADAGAFLAERRQHEQACLQELQGNLPAVPLIELPLLVRDLIGEEALRELAALVSAVENPSSGGPVRGGRAPVRHGRPPRSA</sequence>
<dbReference type="AlphaFoldDB" id="A0A7W8ZT29"/>
<evidence type="ECO:0000259" key="3">
    <source>
        <dbReference type="Pfam" id="PF02374"/>
    </source>
</evidence>
<feature type="compositionally biased region" description="Basic residues" evidence="2">
    <location>
        <begin position="337"/>
        <end position="347"/>
    </location>
</feature>
<organism evidence="4 5">
    <name type="scientific">Cryobacterium roopkundense</name>
    <dbReference type="NCBI Taxonomy" id="1001240"/>
    <lineage>
        <taxon>Bacteria</taxon>
        <taxon>Bacillati</taxon>
        <taxon>Actinomycetota</taxon>
        <taxon>Actinomycetes</taxon>
        <taxon>Micrococcales</taxon>
        <taxon>Microbacteriaceae</taxon>
        <taxon>Cryobacterium</taxon>
    </lineage>
</organism>
<dbReference type="PANTHER" id="PTHR10803:SF3">
    <property type="entry name" value="ATPASE GET3"/>
    <property type="match status" value="1"/>
</dbReference>
<evidence type="ECO:0000313" key="4">
    <source>
        <dbReference type="EMBL" id="MBB5639678.1"/>
    </source>
</evidence>
<dbReference type="InterPro" id="IPR027417">
    <property type="entry name" value="P-loop_NTPase"/>
</dbReference>
<dbReference type="RefSeq" id="WP_084141001.1">
    <property type="nucleotide sequence ID" value="NZ_JACHBQ010000001.1"/>
</dbReference>
<dbReference type="InterPro" id="IPR025723">
    <property type="entry name" value="ArsA/GET3_ATPase-like"/>
</dbReference>
<dbReference type="Gene3D" id="3.40.50.300">
    <property type="entry name" value="P-loop containing nucleotide triphosphate hydrolases"/>
    <property type="match status" value="1"/>
</dbReference>
<dbReference type="Pfam" id="PF02374">
    <property type="entry name" value="ArsA_ATPase"/>
    <property type="match status" value="1"/>
</dbReference>
<evidence type="ECO:0000256" key="1">
    <source>
        <dbReference type="ARBA" id="ARBA00011040"/>
    </source>
</evidence>
<protein>
    <submittedName>
        <fullName evidence="4">Arsenite-transporting ATPase</fullName>
    </submittedName>
</protein>
<dbReference type="OrthoDB" id="9780677at2"/>
<feature type="domain" description="ArsA/GET3 Anion-transporting ATPase-like" evidence="3">
    <location>
        <begin position="10"/>
        <end position="318"/>
    </location>
</feature>